<dbReference type="PANTHER" id="PTHR44169:SF5">
    <property type="entry name" value="ENOYL-(ACYL CARRIER) REDUCTASE"/>
    <property type="match status" value="1"/>
</dbReference>
<comment type="similarity">
    <text evidence="1 3">Belongs to the short-chain dehydrogenases/reductases (SDR) family.</text>
</comment>
<dbReference type="GO" id="GO:0005783">
    <property type="term" value="C:endoplasmic reticulum"/>
    <property type="evidence" value="ECO:0007669"/>
    <property type="project" value="TreeGrafter"/>
</dbReference>
<dbReference type="PANTHER" id="PTHR44169">
    <property type="entry name" value="NADPH-DEPENDENT 1-ACYLDIHYDROXYACETONE PHOSPHATE REDUCTASE"/>
    <property type="match status" value="1"/>
</dbReference>
<protein>
    <recommendedName>
        <fullName evidence="6">NADPH-dependent 1-acyldihydroxyacetone phosphate reductase</fullName>
    </recommendedName>
</protein>
<proteinExistence type="inferred from homology"/>
<evidence type="ECO:0008006" key="6">
    <source>
        <dbReference type="Google" id="ProtNLM"/>
    </source>
</evidence>
<dbReference type="Pfam" id="PF00106">
    <property type="entry name" value="adh_short"/>
    <property type="match status" value="1"/>
</dbReference>
<dbReference type="InterPro" id="IPR020904">
    <property type="entry name" value="Sc_DH/Rdtase_CS"/>
</dbReference>
<dbReference type="Gene3D" id="3.40.50.720">
    <property type="entry name" value="NAD(P)-binding Rossmann-like Domain"/>
    <property type="match status" value="1"/>
</dbReference>
<gene>
    <name evidence="4" type="ORF">RGQ29_029834</name>
</gene>
<name>A0AAN7EFX3_QUERU</name>
<dbReference type="GO" id="GO:0016491">
    <property type="term" value="F:oxidoreductase activity"/>
    <property type="evidence" value="ECO:0007669"/>
    <property type="project" value="UniProtKB-KW"/>
</dbReference>
<evidence type="ECO:0000256" key="1">
    <source>
        <dbReference type="ARBA" id="ARBA00006484"/>
    </source>
</evidence>
<dbReference type="EMBL" id="JAXUIC010000009">
    <property type="protein sequence ID" value="KAK4571166.1"/>
    <property type="molecule type" value="Genomic_DNA"/>
</dbReference>
<evidence type="ECO:0000313" key="5">
    <source>
        <dbReference type="Proteomes" id="UP001324115"/>
    </source>
</evidence>
<dbReference type="PRINTS" id="PR00080">
    <property type="entry name" value="SDRFAMILY"/>
</dbReference>
<accession>A0AAN7EFX3</accession>
<dbReference type="PROSITE" id="PS00061">
    <property type="entry name" value="ADH_SHORT"/>
    <property type="match status" value="1"/>
</dbReference>
<reference evidence="4 5" key="1">
    <citation type="journal article" date="2023" name="G3 (Bethesda)">
        <title>A haplotype-resolved chromosome-scale genome for Quercus rubra L. provides insights into the genetics of adaptive traits for red oak species.</title>
        <authorList>
            <person name="Kapoor B."/>
            <person name="Jenkins J."/>
            <person name="Schmutz J."/>
            <person name="Zhebentyayeva T."/>
            <person name="Kuelheim C."/>
            <person name="Coggeshall M."/>
            <person name="Heim C."/>
            <person name="Lasky J.R."/>
            <person name="Leites L."/>
            <person name="Islam-Faridi N."/>
            <person name="Romero-Severson J."/>
            <person name="DeLeo V.L."/>
            <person name="Lucas S.M."/>
            <person name="Lazic D."/>
            <person name="Gailing O."/>
            <person name="Carlson J."/>
            <person name="Staton M."/>
        </authorList>
    </citation>
    <scope>NUCLEOTIDE SEQUENCE [LARGE SCALE GENOMIC DNA]</scope>
    <source>
        <strain evidence="4">Pseudo-F2</strain>
    </source>
</reference>
<comment type="caution">
    <text evidence="4">The sequence shown here is derived from an EMBL/GenBank/DDBJ whole genome shotgun (WGS) entry which is preliminary data.</text>
</comment>
<dbReference type="Proteomes" id="UP001324115">
    <property type="component" value="Unassembled WGS sequence"/>
</dbReference>
<evidence type="ECO:0000256" key="2">
    <source>
        <dbReference type="ARBA" id="ARBA00023002"/>
    </source>
</evidence>
<keyword evidence="5" id="KW-1185">Reference proteome</keyword>
<dbReference type="SUPFAM" id="SSF51735">
    <property type="entry name" value="NAD(P)-binding Rossmann-fold domains"/>
    <property type="match status" value="1"/>
</dbReference>
<evidence type="ECO:0000256" key="3">
    <source>
        <dbReference type="RuleBase" id="RU000363"/>
    </source>
</evidence>
<keyword evidence="2" id="KW-0560">Oxidoreductase</keyword>
<dbReference type="PRINTS" id="PR00081">
    <property type="entry name" value="GDHRDH"/>
</dbReference>
<evidence type="ECO:0000313" key="4">
    <source>
        <dbReference type="EMBL" id="KAK4571166.1"/>
    </source>
</evidence>
<sequence length="251" mass="27645">MGDNKFVLVTGCAKGGIGYEYCKAFAVQKCHVFDLDMHTLELDVASDDSVATAVLNNIISKCGRIDILINNAGIGSNGPLAELPLHTIRKSYEINTLEQLRLVQQVVPYMASRQSGSIVNVGSVVVRVPTPWAGSYCASKAAVHAMSNTLRVELRPFGVNVVLVVLGARLGNYDWKLYKEFKEAIAERDRASQGGKATDATIFARHIKVLSPRPPKQIIFGHLTGLFAMLSWSPLWVRDHFFATRFNLKKV</sequence>
<dbReference type="AlphaFoldDB" id="A0AAN7EFX3"/>
<organism evidence="4 5">
    <name type="scientific">Quercus rubra</name>
    <name type="common">Northern red oak</name>
    <name type="synonym">Quercus borealis</name>
    <dbReference type="NCBI Taxonomy" id="3512"/>
    <lineage>
        <taxon>Eukaryota</taxon>
        <taxon>Viridiplantae</taxon>
        <taxon>Streptophyta</taxon>
        <taxon>Embryophyta</taxon>
        <taxon>Tracheophyta</taxon>
        <taxon>Spermatophyta</taxon>
        <taxon>Magnoliopsida</taxon>
        <taxon>eudicotyledons</taxon>
        <taxon>Gunneridae</taxon>
        <taxon>Pentapetalae</taxon>
        <taxon>rosids</taxon>
        <taxon>fabids</taxon>
        <taxon>Fagales</taxon>
        <taxon>Fagaceae</taxon>
        <taxon>Quercus</taxon>
    </lineage>
</organism>
<dbReference type="InterPro" id="IPR002347">
    <property type="entry name" value="SDR_fam"/>
</dbReference>
<dbReference type="InterPro" id="IPR036291">
    <property type="entry name" value="NAD(P)-bd_dom_sf"/>
</dbReference>